<dbReference type="Gene3D" id="6.10.140.920">
    <property type="match status" value="1"/>
</dbReference>
<protein>
    <submittedName>
        <fullName evidence="3">Uveal autoantigen with coiled-coil domains and ankyrin repeats-like</fullName>
    </submittedName>
</protein>
<evidence type="ECO:0000256" key="1">
    <source>
        <dbReference type="SAM" id="Coils"/>
    </source>
</evidence>
<feature type="coiled-coil region" evidence="1">
    <location>
        <begin position="325"/>
        <end position="482"/>
    </location>
</feature>
<proteinExistence type="predicted"/>
<evidence type="ECO:0000256" key="2">
    <source>
        <dbReference type="SAM" id="Phobius"/>
    </source>
</evidence>
<feature type="transmembrane region" description="Helical" evidence="2">
    <location>
        <begin position="583"/>
        <end position="601"/>
    </location>
</feature>
<keyword evidence="1" id="KW-0175">Coiled coil</keyword>
<feature type="coiled-coil region" evidence="1">
    <location>
        <begin position="259"/>
        <end position="293"/>
    </location>
</feature>
<keyword evidence="2" id="KW-0472">Membrane</keyword>
<gene>
    <name evidence="3" type="ORF">M6B38_275760</name>
</gene>
<feature type="coiled-coil region" evidence="1">
    <location>
        <begin position="91"/>
        <end position="216"/>
    </location>
</feature>
<keyword evidence="2" id="KW-1133">Transmembrane helix</keyword>
<reference evidence="3" key="2">
    <citation type="submission" date="2023-04" db="EMBL/GenBank/DDBJ databases">
        <authorList>
            <person name="Bruccoleri R.E."/>
            <person name="Oakeley E.J."/>
            <person name="Faust A.-M."/>
            <person name="Dessus-Babus S."/>
            <person name="Altorfer M."/>
            <person name="Burckhardt D."/>
            <person name="Oertli M."/>
            <person name="Naumann U."/>
            <person name="Petersen F."/>
            <person name="Wong J."/>
        </authorList>
    </citation>
    <scope>NUCLEOTIDE SEQUENCE</scope>
    <source>
        <strain evidence="3">GSM-AAB239-AS_SAM_17_03QT</strain>
        <tissue evidence="3">Leaf</tissue>
    </source>
</reference>
<dbReference type="EMBL" id="JANAVB010004599">
    <property type="protein sequence ID" value="KAJ6848695.1"/>
    <property type="molecule type" value="Genomic_DNA"/>
</dbReference>
<feature type="coiled-coil region" evidence="1">
    <location>
        <begin position="545"/>
        <end position="575"/>
    </location>
</feature>
<name>A0AAX6I8C7_IRIPA</name>
<evidence type="ECO:0000313" key="3">
    <source>
        <dbReference type="EMBL" id="KAJ6848695.1"/>
    </source>
</evidence>
<keyword evidence="2" id="KW-0812">Transmembrane</keyword>
<evidence type="ECO:0000313" key="4">
    <source>
        <dbReference type="Proteomes" id="UP001140949"/>
    </source>
</evidence>
<keyword evidence="4" id="KW-1185">Reference proteome</keyword>
<reference evidence="3" key="1">
    <citation type="journal article" date="2023" name="GigaByte">
        <title>Genome assembly of the bearded iris, Iris pallida Lam.</title>
        <authorList>
            <person name="Bruccoleri R.E."/>
            <person name="Oakeley E.J."/>
            <person name="Faust A.M.E."/>
            <person name="Altorfer M."/>
            <person name="Dessus-Babus S."/>
            <person name="Burckhardt D."/>
            <person name="Oertli M."/>
            <person name="Naumann U."/>
            <person name="Petersen F."/>
            <person name="Wong J."/>
        </authorList>
    </citation>
    <scope>NUCLEOTIDE SEQUENCE</scope>
    <source>
        <strain evidence="3">GSM-AAB239-AS_SAM_17_03QT</strain>
    </source>
</reference>
<accession>A0AAX6I8C7</accession>
<sequence length="604" mass="68393">MHTRESAVKLAEWKEKTVKVEREKEGLGLEIVGLEKRNGEFEKEIGRLLADVSGLEKEREENEMRFEAKIRESALELDGLRGRMGVIVREKDAIEQTNANQEAEIVELKREVTKLNLSLSELQELEKRNGELEGEISRLLGRVNGLEKEKEEVEMRYEATIRDSTLELDDLRARMGVIEQEKDAIEEAKANREAEVLELKKEVTKLNLNLRVLQELEKRNGELGGEIGRLLLIVSGLEKEKEENEMRYEAKIRDSTLESDDLRARMGVIEQEKDAIEEAKASREAEVLELKKEVTKLNLNLPVLQELEKRNGELGGEIGRLLLIVSGLEKEKEEKETRFETKVRESASELDDLKERMGAIVLQKDAMERAKTDREAEILELKKEATKLSSSLLQLQELSREYREKNAQLQADRDAAQRELDAQREEAGSLKLQLDKLTESRDGTLQEFSSLLSEKEEGKRSIKLLSEQKNSLEKSLLVAQANCRDMEGKVAVAEATSAKALSLLKVTVEAVNGSEKTRENGAIDGDDDENDERIRPFAGELETIKAAHNSRVAKMEEMNRELEAVKSALEEAGKKKAAGLWRWLYPATTTFIAAVSFAYAAKAR</sequence>
<dbReference type="Proteomes" id="UP001140949">
    <property type="component" value="Unassembled WGS sequence"/>
</dbReference>
<comment type="caution">
    <text evidence="3">The sequence shown here is derived from an EMBL/GenBank/DDBJ whole genome shotgun (WGS) entry which is preliminary data.</text>
</comment>
<dbReference type="AlphaFoldDB" id="A0AAX6I8C7"/>
<organism evidence="3 4">
    <name type="scientific">Iris pallida</name>
    <name type="common">Sweet iris</name>
    <dbReference type="NCBI Taxonomy" id="29817"/>
    <lineage>
        <taxon>Eukaryota</taxon>
        <taxon>Viridiplantae</taxon>
        <taxon>Streptophyta</taxon>
        <taxon>Embryophyta</taxon>
        <taxon>Tracheophyta</taxon>
        <taxon>Spermatophyta</taxon>
        <taxon>Magnoliopsida</taxon>
        <taxon>Liliopsida</taxon>
        <taxon>Asparagales</taxon>
        <taxon>Iridaceae</taxon>
        <taxon>Iridoideae</taxon>
        <taxon>Irideae</taxon>
        <taxon>Iris</taxon>
    </lineage>
</organism>